<dbReference type="AlphaFoldDB" id="A0A1F6THS4"/>
<dbReference type="STRING" id="1817764.A2637_04540"/>
<evidence type="ECO:0000313" key="2">
    <source>
        <dbReference type="Proteomes" id="UP000179360"/>
    </source>
</evidence>
<proteinExistence type="predicted"/>
<name>A0A1F6THS4_9PROT</name>
<dbReference type="Proteomes" id="UP000179360">
    <property type="component" value="Unassembled WGS sequence"/>
</dbReference>
<comment type="caution">
    <text evidence="1">The sequence shown here is derived from an EMBL/GenBank/DDBJ whole genome shotgun (WGS) entry which is preliminary data.</text>
</comment>
<sequence length="67" mass="7780">MLYLSEILIQNHDLETFEQLLAVVTRRARESGEFFFRIDVKPPYPDTPGNWEDRLEGAFVGVHSVTK</sequence>
<protein>
    <submittedName>
        <fullName evidence="1">Sulfur relay protein DsrC</fullName>
    </submittedName>
</protein>
<gene>
    <name evidence="1" type="ORF">A2637_04540</name>
</gene>
<accession>A0A1F6THS4</accession>
<evidence type="ECO:0000313" key="1">
    <source>
        <dbReference type="EMBL" id="OGI44661.1"/>
    </source>
</evidence>
<reference evidence="1 2" key="1">
    <citation type="journal article" date="2016" name="Nat. Commun.">
        <title>Thousands of microbial genomes shed light on interconnected biogeochemical processes in an aquifer system.</title>
        <authorList>
            <person name="Anantharaman K."/>
            <person name="Brown C.T."/>
            <person name="Hug L.A."/>
            <person name="Sharon I."/>
            <person name="Castelle C.J."/>
            <person name="Probst A.J."/>
            <person name="Thomas B.C."/>
            <person name="Singh A."/>
            <person name="Wilkins M.J."/>
            <person name="Karaoz U."/>
            <person name="Brodie E.L."/>
            <person name="Williams K.H."/>
            <person name="Hubbard S.S."/>
            <person name="Banfield J.F."/>
        </authorList>
    </citation>
    <scope>NUCLEOTIDE SEQUENCE [LARGE SCALE GENOMIC DNA]</scope>
</reference>
<organism evidence="1 2">
    <name type="scientific">Candidatus Muproteobacteria bacterium RIFCSPHIGHO2_01_FULL_65_16</name>
    <dbReference type="NCBI Taxonomy" id="1817764"/>
    <lineage>
        <taxon>Bacteria</taxon>
        <taxon>Pseudomonadati</taxon>
        <taxon>Pseudomonadota</taxon>
        <taxon>Candidatus Muproteobacteria</taxon>
    </lineage>
</organism>
<dbReference type="EMBL" id="MFSY01000115">
    <property type="protein sequence ID" value="OGI44661.1"/>
    <property type="molecule type" value="Genomic_DNA"/>
</dbReference>